<reference evidence="5" key="2">
    <citation type="submission" date="2020-09" db="EMBL/GenBank/DDBJ databases">
        <authorList>
            <person name="Sun Q."/>
            <person name="Zhou Y."/>
        </authorList>
    </citation>
    <scope>NUCLEOTIDE SEQUENCE</scope>
    <source>
        <strain evidence="5">CGMCC 1.6293</strain>
    </source>
</reference>
<dbReference type="InterPro" id="IPR036693">
    <property type="entry name" value="TF_LuxR_autoind-bd_dom_sf"/>
</dbReference>
<keyword evidence="1" id="KW-0805">Transcription regulation</keyword>
<keyword evidence="2" id="KW-0238">DNA-binding</keyword>
<proteinExistence type="predicted"/>
<keyword evidence="6" id="KW-1185">Reference proteome</keyword>
<accession>A0A917SZU5</accession>
<reference evidence="5" key="1">
    <citation type="journal article" date="2014" name="Int. J. Syst. Evol. Microbiol.">
        <title>Complete genome sequence of Corynebacterium casei LMG S-19264T (=DSM 44701T), isolated from a smear-ripened cheese.</title>
        <authorList>
            <consortium name="US DOE Joint Genome Institute (JGI-PGF)"/>
            <person name="Walter F."/>
            <person name="Albersmeier A."/>
            <person name="Kalinowski J."/>
            <person name="Ruckert C."/>
        </authorList>
    </citation>
    <scope>NUCLEOTIDE SEQUENCE</scope>
    <source>
        <strain evidence="5">CGMCC 1.6293</strain>
    </source>
</reference>
<evidence type="ECO:0000313" key="5">
    <source>
        <dbReference type="EMBL" id="GGM04105.1"/>
    </source>
</evidence>
<evidence type="ECO:0000256" key="2">
    <source>
        <dbReference type="ARBA" id="ARBA00023125"/>
    </source>
</evidence>
<dbReference type="Proteomes" id="UP000649829">
    <property type="component" value="Unassembled WGS sequence"/>
</dbReference>
<dbReference type="InterPro" id="IPR036388">
    <property type="entry name" value="WH-like_DNA-bd_sf"/>
</dbReference>
<dbReference type="InterPro" id="IPR016032">
    <property type="entry name" value="Sig_transdc_resp-reg_C-effctor"/>
</dbReference>
<dbReference type="InterPro" id="IPR000792">
    <property type="entry name" value="Tscrpt_reg_LuxR_C"/>
</dbReference>
<organism evidence="5 6">
    <name type="scientific">Pseudooceanicola nanhaiensis</name>
    <dbReference type="NCBI Taxonomy" id="375761"/>
    <lineage>
        <taxon>Bacteria</taxon>
        <taxon>Pseudomonadati</taxon>
        <taxon>Pseudomonadota</taxon>
        <taxon>Alphaproteobacteria</taxon>
        <taxon>Rhodobacterales</taxon>
        <taxon>Paracoccaceae</taxon>
        <taxon>Pseudooceanicola</taxon>
    </lineage>
</organism>
<evidence type="ECO:0000256" key="1">
    <source>
        <dbReference type="ARBA" id="ARBA00023015"/>
    </source>
</evidence>
<dbReference type="Gene3D" id="3.30.450.80">
    <property type="entry name" value="Transcription factor LuxR-like, autoinducer-binding domain"/>
    <property type="match status" value="1"/>
</dbReference>
<dbReference type="EMBL" id="BMLF01000002">
    <property type="protein sequence ID" value="GGM04105.1"/>
    <property type="molecule type" value="Genomic_DNA"/>
</dbReference>
<keyword evidence="3" id="KW-0804">Transcription</keyword>
<dbReference type="Pfam" id="PF03472">
    <property type="entry name" value="Autoind_bind"/>
    <property type="match status" value="1"/>
</dbReference>
<comment type="caution">
    <text evidence="5">The sequence shown here is derived from an EMBL/GenBank/DDBJ whole genome shotgun (WGS) entry which is preliminary data.</text>
</comment>
<dbReference type="Gene3D" id="1.10.10.10">
    <property type="entry name" value="Winged helix-like DNA-binding domain superfamily/Winged helix DNA-binding domain"/>
    <property type="match status" value="1"/>
</dbReference>
<evidence type="ECO:0000313" key="6">
    <source>
        <dbReference type="Proteomes" id="UP000649829"/>
    </source>
</evidence>
<dbReference type="GO" id="GO:0003677">
    <property type="term" value="F:DNA binding"/>
    <property type="evidence" value="ECO:0007669"/>
    <property type="project" value="UniProtKB-KW"/>
</dbReference>
<dbReference type="SUPFAM" id="SSF46894">
    <property type="entry name" value="C-terminal effector domain of the bipartite response regulators"/>
    <property type="match status" value="1"/>
</dbReference>
<dbReference type="GO" id="GO:0006355">
    <property type="term" value="P:regulation of DNA-templated transcription"/>
    <property type="evidence" value="ECO:0007669"/>
    <property type="project" value="InterPro"/>
</dbReference>
<dbReference type="PROSITE" id="PS50043">
    <property type="entry name" value="HTH_LUXR_2"/>
    <property type="match status" value="1"/>
</dbReference>
<evidence type="ECO:0000256" key="3">
    <source>
        <dbReference type="ARBA" id="ARBA00023163"/>
    </source>
</evidence>
<protein>
    <submittedName>
        <fullName evidence="5">LuxR family transcriptional regulator</fullName>
    </submittedName>
</protein>
<dbReference type="AlphaFoldDB" id="A0A917SZU5"/>
<name>A0A917SZU5_9RHOB</name>
<dbReference type="InterPro" id="IPR005143">
    <property type="entry name" value="TF_LuxR_autoind-bd_dom"/>
</dbReference>
<gene>
    <name evidence="5" type="ORF">GCM10011534_27310</name>
</gene>
<sequence>MHETDDLFRELHSLCGGGYNFGFHLRYSRPVLVRSTYEDVWSLHYSKRKFILADPTMIWSLLHTGATRWSEIDIPDPLGVLCEAAGYGYRFGVTCSTGPIESRSLGSCARRDREFTDAEIAAILDVVTRIHARVERLPGLKSHQQEVLQLLEAGLTYEQICAELDLSRTAVVNRLKGARKVLGAATNAEAIRIAIERGHLTSTSLTGVAKGLPFG</sequence>
<feature type="domain" description="HTH luxR-type" evidence="4">
    <location>
        <begin position="133"/>
        <end position="198"/>
    </location>
</feature>
<dbReference type="RefSeq" id="WP_051630654.1">
    <property type="nucleotide sequence ID" value="NZ_BMLF01000002.1"/>
</dbReference>
<evidence type="ECO:0000259" key="4">
    <source>
        <dbReference type="PROSITE" id="PS50043"/>
    </source>
</evidence>
<dbReference type="SUPFAM" id="SSF75516">
    <property type="entry name" value="Pheromone-binding domain of LuxR-like quorum-sensing transcription factors"/>
    <property type="match status" value="1"/>
</dbReference>
<dbReference type="SMART" id="SM00421">
    <property type="entry name" value="HTH_LUXR"/>
    <property type="match status" value="1"/>
</dbReference>